<reference evidence="1 2" key="1">
    <citation type="submission" date="2019-01" db="EMBL/GenBank/DDBJ databases">
        <title>Whole genome shotgun sequencing of Pseudomonas spp. isolated by its ability to degrade furfural.</title>
        <authorList>
            <person name="Donoso R."/>
            <person name="Farkas C."/>
            <person name="Villegas P."/>
            <person name="Gonzales-Toro F."/>
            <person name="Guajardo-Parra M."/>
            <person name="Araya-Nail M."/>
            <person name="Morgante V."/>
            <person name="Perez-Pantoja D."/>
        </authorList>
    </citation>
    <scope>NUCLEOTIDE SEQUENCE [LARGE SCALE GENOMIC DNA]</scope>
    <source>
        <strain evidence="1 2">VN231</strain>
    </source>
</reference>
<organism evidence="1 2">
    <name type="scientific">Ectopseudomonas mendocina</name>
    <name type="common">Pseudomonas mendocina</name>
    <dbReference type="NCBI Taxonomy" id="300"/>
    <lineage>
        <taxon>Bacteria</taxon>
        <taxon>Pseudomonadati</taxon>
        <taxon>Pseudomonadota</taxon>
        <taxon>Gammaproteobacteria</taxon>
        <taxon>Pseudomonadales</taxon>
        <taxon>Pseudomonadaceae</taxon>
        <taxon>Ectopseudomonas</taxon>
    </lineage>
</organism>
<dbReference type="Proteomes" id="UP000317327">
    <property type="component" value="Unassembled WGS sequence"/>
</dbReference>
<evidence type="ECO:0000313" key="2">
    <source>
        <dbReference type="Proteomes" id="UP000317327"/>
    </source>
</evidence>
<comment type="caution">
    <text evidence="1">The sequence shown here is derived from an EMBL/GenBank/DDBJ whole genome shotgun (WGS) entry which is preliminary data.</text>
</comment>
<name>A0ABD7RXY0_ECTME</name>
<gene>
    <name evidence="1" type="ORF">EQ836_07745</name>
</gene>
<protein>
    <submittedName>
        <fullName evidence="1">Uncharacterized protein</fullName>
    </submittedName>
</protein>
<dbReference type="AlphaFoldDB" id="A0ABD7RXY0"/>
<evidence type="ECO:0000313" key="1">
    <source>
        <dbReference type="EMBL" id="TRO19408.1"/>
    </source>
</evidence>
<sequence>MSRLGWEPKKDRDGREIPGCWITAAGYVVAAYQVDREQVFAVTAPGGGAAMAYRRTRQGAVDALRRHMAGKPVEKFEGGE</sequence>
<accession>A0ABD7RXY0</accession>
<dbReference type="EMBL" id="SCFV01000003">
    <property type="protein sequence ID" value="TRO19408.1"/>
    <property type="molecule type" value="Genomic_DNA"/>
</dbReference>
<proteinExistence type="predicted"/>
<dbReference type="RefSeq" id="WP_143500951.1">
    <property type="nucleotide sequence ID" value="NZ_SCFV01000003.1"/>
</dbReference>